<feature type="domain" description="Integrase catalytic" evidence="1">
    <location>
        <begin position="141"/>
        <end position="209"/>
    </location>
</feature>
<dbReference type="InterPro" id="IPR001584">
    <property type="entry name" value="Integrase_cat-core"/>
</dbReference>
<dbReference type="Pfam" id="PF00665">
    <property type="entry name" value="rve"/>
    <property type="match status" value="1"/>
</dbReference>
<protein>
    <submittedName>
        <fullName evidence="3">Transposase</fullName>
    </submittedName>
</protein>
<keyword evidence="4" id="KW-1185">Reference proteome</keyword>
<dbReference type="InterPro" id="IPR055247">
    <property type="entry name" value="InsJ-like_HTH"/>
</dbReference>
<accession>A0A4Q7YGZ5</accession>
<dbReference type="EMBL" id="SHKW01000002">
    <property type="protein sequence ID" value="RZU35781.1"/>
    <property type="molecule type" value="Genomic_DNA"/>
</dbReference>
<evidence type="ECO:0000259" key="2">
    <source>
        <dbReference type="Pfam" id="PF13518"/>
    </source>
</evidence>
<evidence type="ECO:0000313" key="3">
    <source>
        <dbReference type="EMBL" id="RZU35781.1"/>
    </source>
</evidence>
<dbReference type="InterPro" id="IPR009057">
    <property type="entry name" value="Homeodomain-like_sf"/>
</dbReference>
<evidence type="ECO:0000259" key="1">
    <source>
        <dbReference type="Pfam" id="PF00665"/>
    </source>
</evidence>
<dbReference type="Proteomes" id="UP000292958">
    <property type="component" value="Unassembled WGS sequence"/>
</dbReference>
<sequence>MPWKEIQIMDQRLQFLSSYQKEEMSVADLCRAYGISRPTAYRWINRYNETGPEGLVDRSSRPHSCSHATLEPVENTILVLRAKHPSWGARKLKARLEMLQPDVVWPAASTFGNILSRAGLTSPQKKRKRTTPCSEPFSRVTGPNQLWCMDFKGYFATGDGKHCDPFTITDAHSRYLIRCQIVSRMDLSQVRAICDAAMREYGMPARIRSCVERFVRDAQRLERHGVFQQ</sequence>
<organism evidence="3 4">
    <name type="scientific">Edaphobacter modestus</name>
    <dbReference type="NCBI Taxonomy" id="388466"/>
    <lineage>
        <taxon>Bacteria</taxon>
        <taxon>Pseudomonadati</taxon>
        <taxon>Acidobacteriota</taxon>
        <taxon>Terriglobia</taxon>
        <taxon>Terriglobales</taxon>
        <taxon>Acidobacteriaceae</taxon>
        <taxon>Edaphobacter</taxon>
    </lineage>
</organism>
<dbReference type="Pfam" id="PF13518">
    <property type="entry name" value="HTH_28"/>
    <property type="match status" value="1"/>
</dbReference>
<reference evidence="3 4" key="1">
    <citation type="submission" date="2019-02" db="EMBL/GenBank/DDBJ databases">
        <title>Genomic Encyclopedia of Archaeal and Bacterial Type Strains, Phase II (KMG-II): from individual species to whole genera.</title>
        <authorList>
            <person name="Goeker M."/>
        </authorList>
    </citation>
    <scope>NUCLEOTIDE SEQUENCE [LARGE SCALE GENOMIC DNA]</scope>
    <source>
        <strain evidence="3 4">DSM 18101</strain>
    </source>
</reference>
<name>A0A4Q7YGZ5_9BACT</name>
<dbReference type="SUPFAM" id="SSF46689">
    <property type="entry name" value="Homeodomain-like"/>
    <property type="match status" value="1"/>
</dbReference>
<feature type="domain" description="Insertion element IS150 protein InsJ-like helix-turn-helix" evidence="2">
    <location>
        <begin position="11"/>
        <end position="63"/>
    </location>
</feature>
<gene>
    <name evidence="3" type="ORF">BDD14_5885</name>
</gene>
<proteinExistence type="predicted"/>
<dbReference type="GO" id="GO:0015074">
    <property type="term" value="P:DNA integration"/>
    <property type="evidence" value="ECO:0007669"/>
    <property type="project" value="InterPro"/>
</dbReference>
<evidence type="ECO:0000313" key="4">
    <source>
        <dbReference type="Proteomes" id="UP000292958"/>
    </source>
</evidence>
<dbReference type="InterPro" id="IPR036388">
    <property type="entry name" value="WH-like_DNA-bd_sf"/>
</dbReference>
<dbReference type="AlphaFoldDB" id="A0A4Q7YGZ5"/>
<dbReference type="Gene3D" id="1.10.10.10">
    <property type="entry name" value="Winged helix-like DNA-binding domain superfamily/Winged helix DNA-binding domain"/>
    <property type="match status" value="1"/>
</dbReference>
<dbReference type="InterPro" id="IPR036397">
    <property type="entry name" value="RNaseH_sf"/>
</dbReference>
<dbReference type="InterPro" id="IPR012337">
    <property type="entry name" value="RNaseH-like_sf"/>
</dbReference>
<comment type="caution">
    <text evidence="3">The sequence shown here is derived from an EMBL/GenBank/DDBJ whole genome shotgun (WGS) entry which is preliminary data.</text>
</comment>
<dbReference type="SUPFAM" id="SSF53098">
    <property type="entry name" value="Ribonuclease H-like"/>
    <property type="match status" value="1"/>
</dbReference>
<dbReference type="Gene3D" id="3.30.420.10">
    <property type="entry name" value="Ribonuclease H-like superfamily/Ribonuclease H"/>
    <property type="match status" value="1"/>
</dbReference>
<dbReference type="GO" id="GO:0003676">
    <property type="term" value="F:nucleic acid binding"/>
    <property type="evidence" value="ECO:0007669"/>
    <property type="project" value="InterPro"/>
</dbReference>